<dbReference type="eggNOG" id="COG1473">
    <property type="taxonomic scope" value="Bacteria"/>
</dbReference>
<dbReference type="Proteomes" id="UP000028945">
    <property type="component" value="Chromosome"/>
</dbReference>
<comment type="cofactor">
    <cofactor evidence="2">
        <name>Mn(2+)</name>
        <dbReference type="ChEBI" id="CHEBI:29035"/>
    </cofactor>
    <text evidence="2">The Mn(2+) ion enhances activity.</text>
</comment>
<keyword evidence="2" id="KW-0479">Metal-binding</keyword>
<feature type="binding site" evidence="2">
    <location>
        <position position="167"/>
    </location>
    <ligand>
        <name>Mn(2+)</name>
        <dbReference type="ChEBI" id="CHEBI:29035"/>
        <label>2</label>
    </ligand>
</feature>
<evidence type="ECO:0000313" key="5">
    <source>
        <dbReference type="Proteomes" id="UP000028945"/>
    </source>
</evidence>
<evidence type="ECO:0000259" key="3">
    <source>
        <dbReference type="Pfam" id="PF07687"/>
    </source>
</evidence>
<feature type="domain" description="Peptidase M20 dimerisation" evidence="3">
    <location>
        <begin position="191"/>
        <end position="282"/>
    </location>
</feature>
<dbReference type="FunFam" id="3.30.70.360:FF:000001">
    <property type="entry name" value="N-acetyldiaminopimelate deacetylase"/>
    <property type="match status" value="1"/>
</dbReference>
<dbReference type="STRING" id="1072685.IX83_08220"/>
<dbReference type="SUPFAM" id="SSF53187">
    <property type="entry name" value="Zn-dependent exopeptidases"/>
    <property type="match status" value="1"/>
</dbReference>
<reference evidence="4 5" key="1">
    <citation type="journal article" date="2014" name="BMC Genomics">
        <title>A genomic perspective on a new bacterial genus and species from the Alcaligenaceae family, Basilea psittacipulmonis.</title>
        <authorList>
            <person name="Whiteson K.L."/>
            <person name="Hernandez D."/>
            <person name="Lazarevic V."/>
            <person name="Gaia N."/>
            <person name="Farinelli L."/>
            <person name="Francois P."/>
            <person name="Pilo P."/>
            <person name="Frey J."/>
            <person name="Schrenzel J."/>
        </authorList>
    </citation>
    <scope>NUCLEOTIDE SEQUENCE [LARGE SCALE GENOMIC DNA]</scope>
    <source>
        <strain evidence="4 5">DSM 24701</strain>
    </source>
</reference>
<name>A0A077DJN7_9BURK</name>
<dbReference type="NCBIfam" id="TIGR01891">
    <property type="entry name" value="amidohydrolases"/>
    <property type="match status" value="1"/>
</dbReference>
<feature type="binding site" evidence="2">
    <location>
        <position position="107"/>
    </location>
    <ligand>
        <name>Mn(2+)</name>
        <dbReference type="ChEBI" id="CHEBI:29035"/>
        <label>2</label>
    </ligand>
</feature>
<feature type="binding site" evidence="2">
    <location>
        <position position="366"/>
    </location>
    <ligand>
        <name>Mn(2+)</name>
        <dbReference type="ChEBI" id="CHEBI:29035"/>
        <label>2</label>
    </ligand>
</feature>
<accession>A0A077DJN7</accession>
<dbReference type="GO" id="GO:0019877">
    <property type="term" value="P:diaminopimelate biosynthetic process"/>
    <property type="evidence" value="ECO:0007669"/>
    <property type="project" value="UniProtKB-ARBA"/>
</dbReference>
<dbReference type="GO" id="GO:0050118">
    <property type="term" value="F:N-acetyldiaminopimelate deacetylase activity"/>
    <property type="evidence" value="ECO:0007669"/>
    <property type="project" value="UniProtKB-ARBA"/>
</dbReference>
<dbReference type="PIRSF" id="PIRSF005962">
    <property type="entry name" value="Pept_M20D_amidohydro"/>
    <property type="match status" value="1"/>
</dbReference>
<dbReference type="InterPro" id="IPR017439">
    <property type="entry name" value="Amidohydrolase"/>
</dbReference>
<feature type="binding site" evidence="2">
    <location>
        <position position="141"/>
    </location>
    <ligand>
        <name>Mn(2+)</name>
        <dbReference type="ChEBI" id="CHEBI:29035"/>
        <label>2</label>
    </ligand>
</feature>
<keyword evidence="5" id="KW-1185">Reference proteome</keyword>
<dbReference type="GO" id="GO:0046872">
    <property type="term" value="F:metal ion binding"/>
    <property type="evidence" value="ECO:0007669"/>
    <property type="project" value="UniProtKB-KW"/>
</dbReference>
<dbReference type="CDD" id="cd03886">
    <property type="entry name" value="M20_Acy1"/>
    <property type="match status" value="1"/>
</dbReference>
<proteinExistence type="predicted"/>
<dbReference type="RefSeq" id="WP_038501165.1">
    <property type="nucleotide sequence ID" value="NZ_AFWK01000084.1"/>
</dbReference>
<dbReference type="Pfam" id="PF07687">
    <property type="entry name" value="M20_dimer"/>
    <property type="match status" value="1"/>
</dbReference>
<dbReference type="InterPro" id="IPR002933">
    <property type="entry name" value="Peptidase_M20"/>
</dbReference>
<dbReference type="InterPro" id="IPR011650">
    <property type="entry name" value="Peptidase_M20_dimer"/>
</dbReference>
<dbReference type="HOGENOM" id="CLU_023257_0_1_4"/>
<dbReference type="Pfam" id="PF01546">
    <property type="entry name" value="Peptidase_M20"/>
    <property type="match status" value="1"/>
</dbReference>
<dbReference type="EMBL" id="CP009238">
    <property type="protein sequence ID" value="AIL33283.1"/>
    <property type="molecule type" value="Genomic_DNA"/>
</dbReference>
<evidence type="ECO:0000256" key="2">
    <source>
        <dbReference type="PIRSR" id="PIRSR005962-1"/>
    </source>
</evidence>
<dbReference type="Gene3D" id="3.30.70.360">
    <property type="match status" value="1"/>
</dbReference>
<evidence type="ECO:0000256" key="1">
    <source>
        <dbReference type="ARBA" id="ARBA00022801"/>
    </source>
</evidence>
<dbReference type="OrthoDB" id="8875216at2"/>
<organism evidence="4 5">
    <name type="scientific">Basilea psittacipulmonis DSM 24701</name>
    <dbReference type="NCBI Taxonomy" id="1072685"/>
    <lineage>
        <taxon>Bacteria</taxon>
        <taxon>Pseudomonadati</taxon>
        <taxon>Pseudomonadota</taxon>
        <taxon>Betaproteobacteria</taxon>
        <taxon>Burkholderiales</taxon>
        <taxon>Alcaligenaceae</taxon>
        <taxon>Basilea</taxon>
    </lineage>
</organism>
<feature type="binding site" evidence="2">
    <location>
        <position position="105"/>
    </location>
    <ligand>
        <name>Mn(2+)</name>
        <dbReference type="ChEBI" id="CHEBI:29035"/>
        <label>2</label>
    </ligand>
</feature>
<dbReference type="SUPFAM" id="SSF55031">
    <property type="entry name" value="Bacterial exopeptidase dimerisation domain"/>
    <property type="match status" value="1"/>
</dbReference>
<dbReference type="InterPro" id="IPR036264">
    <property type="entry name" value="Bact_exopeptidase_dim_dom"/>
</dbReference>
<protein>
    <recommendedName>
        <fullName evidence="3">Peptidase M20 dimerisation domain-containing protein</fullName>
    </recommendedName>
</protein>
<dbReference type="KEGG" id="bpsi:IX83_08220"/>
<dbReference type="Gene3D" id="3.40.630.10">
    <property type="entry name" value="Zn peptidases"/>
    <property type="match status" value="1"/>
</dbReference>
<keyword evidence="1" id="KW-0378">Hydrolase</keyword>
<dbReference type="PANTHER" id="PTHR11014:SF63">
    <property type="entry name" value="METALLOPEPTIDASE, PUTATIVE (AFU_ORTHOLOGUE AFUA_6G09600)-RELATED"/>
    <property type="match status" value="1"/>
</dbReference>
<dbReference type="AlphaFoldDB" id="A0A077DJN7"/>
<sequence length="398" mass="43597">MVDLSWEGLFTEADKAYLSRIRRQIHEHPELGYQEFKTSRLIADELRSFGLTPKTQIAETGVVAVLEGANPGPVIGFRADMDALPIEEKTQVSFASKHTNQMHACGHDTHVAMLLTAARILTRHRDQLSGSIKFIFQPAEEMLGGAKKMIEEGCLNDPPVQAIYGFHVWPDLPSGKIGLRKNALMASIDAFSIQLIGQSGHGAMPQQGRDALVGAAHLIIALQTITSREISPLDSCVVAIGKLNSGNESNVIAAKSVLEGNIRTLNPQTRARAKDALERITKGIAETFRLQANIHYSSAFPVTVNHEDHIDFVQGVIAETLGAEAPEYLEYPSMASEDFSFFLEQVPGCYMFLGVNDGAGGRYKLHTPEFLPNERDLELGVQIYLGIAKNILSVPIKK</sequence>
<gene>
    <name evidence="4" type="ORF">IX83_08220</name>
</gene>
<keyword evidence="2" id="KW-0464">Manganese</keyword>
<dbReference type="PANTHER" id="PTHR11014">
    <property type="entry name" value="PEPTIDASE M20 FAMILY MEMBER"/>
    <property type="match status" value="1"/>
</dbReference>
<evidence type="ECO:0000313" key="4">
    <source>
        <dbReference type="EMBL" id="AIL33283.1"/>
    </source>
</evidence>